<evidence type="ECO:0000313" key="7">
    <source>
        <dbReference type="EMBL" id="KAK7195909.1"/>
    </source>
</evidence>
<accession>A0AAW0EQB9</accession>
<dbReference type="PANTHER" id="PTHR14456">
    <property type="entry name" value="INOSITOL POLYPHOSPHATE KINASE 1"/>
    <property type="match status" value="1"/>
</dbReference>
<evidence type="ECO:0000256" key="6">
    <source>
        <dbReference type="RuleBase" id="RU364126"/>
    </source>
</evidence>
<comment type="domain">
    <text evidence="6">The EXKPK motif is conserved in inositol-pentakisphosphate 2-kinases of both family 1 and 2.</text>
</comment>
<dbReference type="Proteomes" id="UP001430356">
    <property type="component" value="Unassembled WGS sequence"/>
</dbReference>
<keyword evidence="5 6" id="KW-0067">ATP-binding</keyword>
<protein>
    <recommendedName>
        <fullName evidence="1 6">Inositol-pentakisphosphate 2-kinase</fullName>
        <ecNumber evidence="1 6">2.7.1.158</ecNumber>
    </recommendedName>
</protein>
<dbReference type="GO" id="GO:0035299">
    <property type="term" value="F:inositol-1,3,4,5,6-pentakisphosphate 2-kinase activity"/>
    <property type="evidence" value="ECO:0007669"/>
    <property type="project" value="UniProtKB-EC"/>
</dbReference>
<sequence length="452" mass="48128">MEGAAILFLGAGKCNVVVDLPMSMVANTASPATRPGAPQTQRAALRIRSAAHKECPECYTALQAYAGERQVVPLAAELYAAIERVVPAKFHKLMHGASEATLVPNFTSDPAQLLSAHLASASPGEAGRVADYTVEVKPKSAWQPPQVIGVVVDGVAHWMEEAKQQHCRYAQMRSFKAVRDAAEEAPAPVAVTTVDGAAGPYCPNFLFRAALSSRDGLQRLVHSPQNNLKVISHHPSRELVHPGNPETLTAAELNGIADAIDASHVLAPLAHLQLYGCAAAGAEASLEETRSRSVAVLDAGLLYHWSTAQDKDAVRWLVVEADTEGLCSCTASVSLKDAADGSPARARPQQVAPLLDFATCLERFYVSTTAKDVSLMIAVSCRGGEPESAAHEYAALRDVPADVGGGCFVLHGADVYRVGVVDLDAKTHKSLEHYHKHDRDIVTAFLAHHSNK</sequence>
<dbReference type="AlphaFoldDB" id="A0AAW0EQB9"/>
<evidence type="ECO:0000256" key="3">
    <source>
        <dbReference type="ARBA" id="ARBA00022741"/>
    </source>
</evidence>
<keyword evidence="8" id="KW-1185">Reference proteome</keyword>
<dbReference type="Pfam" id="PF06090">
    <property type="entry name" value="Ins_P5_2-kin"/>
    <property type="match status" value="1"/>
</dbReference>
<gene>
    <name evidence="7" type="ORF">NESM_000523600</name>
</gene>
<dbReference type="EC" id="2.7.1.158" evidence="1 6"/>
<evidence type="ECO:0000313" key="8">
    <source>
        <dbReference type="Proteomes" id="UP001430356"/>
    </source>
</evidence>
<evidence type="ECO:0000256" key="1">
    <source>
        <dbReference type="ARBA" id="ARBA00012023"/>
    </source>
</evidence>
<proteinExistence type="predicted"/>
<organism evidence="7 8">
    <name type="scientific">Novymonas esmeraldas</name>
    <dbReference type="NCBI Taxonomy" id="1808958"/>
    <lineage>
        <taxon>Eukaryota</taxon>
        <taxon>Discoba</taxon>
        <taxon>Euglenozoa</taxon>
        <taxon>Kinetoplastea</taxon>
        <taxon>Metakinetoplastina</taxon>
        <taxon>Trypanosomatida</taxon>
        <taxon>Trypanosomatidae</taxon>
        <taxon>Novymonas</taxon>
    </lineage>
</organism>
<keyword evidence="4 6" id="KW-0418">Kinase</keyword>
<dbReference type="GO" id="GO:0005524">
    <property type="term" value="F:ATP binding"/>
    <property type="evidence" value="ECO:0007669"/>
    <property type="project" value="UniProtKB-KW"/>
</dbReference>
<comment type="catalytic activity">
    <reaction evidence="6">
        <text>1D-myo-inositol 1,3,4,5,6-pentakisphosphate + ATP = 1D-myo-inositol hexakisphosphate + ADP + H(+)</text>
        <dbReference type="Rhea" id="RHEA:20313"/>
        <dbReference type="ChEBI" id="CHEBI:15378"/>
        <dbReference type="ChEBI" id="CHEBI:30616"/>
        <dbReference type="ChEBI" id="CHEBI:57733"/>
        <dbReference type="ChEBI" id="CHEBI:58130"/>
        <dbReference type="ChEBI" id="CHEBI:456216"/>
        <dbReference type="EC" id="2.7.1.158"/>
    </reaction>
</comment>
<reference evidence="7 8" key="1">
    <citation type="journal article" date="2021" name="MBio">
        <title>A New Model Trypanosomatid, Novymonas esmeraldas: Genomic Perception of Its 'Candidatus Pandoraea novymonadis' Endosymbiont.</title>
        <authorList>
            <person name="Zakharova A."/>
            <person name="Saura A."/>
            <person name="Butenko A."/>
            <person name="Podesvova L."/>
            <person name="Warmusova S."/>
            <person name="Kostygov A.Y."/>
            <person name="Nenarokova A."/>
            <person name="Lukes J."/>
            <person name="Opperdoes F.R."/>
            <person name="Yurchenko V."/>
        </authorList>
    </citation>
    <scope>NUCLEOTIDE SEQUENCE [LARGE SCALE GENOMIC DNA]</scope>
    <source>
        <strain evidence="7 8">E262AT.01</strain>
    </source>
</reference>
<dbReference type="InterPro" id="IPR009286">
    <property type="entry name" value="Ins_P5_2-kin"/>
</dbReference>
<evidence type="ECO:0000256" key="2">
    <source>
        <dbReference type="ARBA" id="ARBA00022679"/>
    </source>
</evidence>
<keyword evidence="3 6" id="KW-0547">Nucleotide-binding</keyword>
<comment type="function">
    <text evidence="6">Phosphorylates Ins(1,3,4,5,6)P5 at position 2 to form Ins(1,2,3,4,5,6)P6 (InsP6 or phytate).</text>
</comment>
<dbReference type="GO" id="GO:0005634">
    <property type="term" value="C:nucleus"/>
    <property type="evidence" value="ECO:0007669"/>
    <property type="project" value="TreeGrafter"/>
</dbReference>
<name>A0AAW0EQB9_9TRYP</name>
<dbReference type="PANTHER" id="PTHR14456:SF2">
    <property type="entry name" value="INOSITOL-PENTAKISPHOSPHATE 2-KINASE"/>
    <property type="match status" value="1"/>
</dbReference>
<dbReference type="GO" id="GO:0032958">
    <property type="term" value="P:inositol phosphate biosynthetic process"/>
    <property type="evidence" value="ECO:0007669"/>
    <property type="project" value="TreeGrafter"/>
</dbReference>
<comment type="caution">
    <text evidence="7">The sequence shown here is derived from an EMBL/GenBank/DDBJ whole genome shotgun (WGS) entry which is preliminary data.</text>
</comment>
<evidence type="ECO:0000256" key="4">
    <source>
        <dbReference type="ARBA" id="ARBA00022777"/>
    </source>
</evidence>
<evidence type="ECO:0000256" key="5">
    <source>
        <dbReference type="ARBA" id="ARBA00022840"/>
    </source>
</evidence>
<dbReference type="EMBL" id="JAECZO010000064">
    <property type="protein sequence ID" value="KAK7195909.1"/>
    <property type="molecule type" value="Genomic_DNA"/>
</dbReference>
<keyword evidence="2 6" id="KW-0808">Transferase</keyword>